<comment type="caution">
    <text evidence="7">Lacks conserved residue(s) required for the propagation of feature annotation.</text>
</comment>
<dbReference type="PROSITE" id="PS51374">
    <property type="entry name" value="NDPK_LIKE"/>
    <property type="match status" value="2"/>
</dbReference>
<dbReference type="PRINTS" id="PR01243">
    <property type="entry name" value="NUCDPKINASE"/>
</dbReference>
<dbReference type="FunFam" id="3.30.70.141:FF:000004">
    <property type="entry name" value="Nucleoside diphosphate kinase 7"/>
    <property type="match status" value="1"/>
</dbReference>
<dbReference type="SMART" id="SM00562">
    <property type="entry name" value="NDK"/>
    <property type="match status" value="2"/>
</dbReference>
<dbReference type="AlphaFoldDB" id="A0A1B6FBE1"/>
<dbReference type="InterPro" id="IPR006602">
    <property type="entry name" value="DM10_dom"/>
</dbReference>
<dbReference type="GO" id="GO:0006241">
    <property type="term" value="P:CTP biosynthetic process"/>
    <property type="evidence" value="ECO:0007669"/>
    <property type="project" value="InterPro"/>
</dbReference>
<dbReference type="GO" id="GO:0005813">
    <property type="term" value="C:centrosome"/>
    <property type="evidence" value="ECO:0007669"/>
    <property type="project" value="TreeGrafter"/>
</dbReference>
<dbReference type="GO" id="GO:0005524">
    <property type="term" value="F:ATP binding"/>
    <property type="evidence" value="ECO:0007669"/>
    <property type="project" value="UniProtKB-KW"/>
</dbReference>
<gene>
    <name evidence="10" type="ORF">g.26667</name>
</gene>
<dbReference type="PROSITE" id="PS51336">
    <property type="entry name" value="DM10"/>
    <property type="match status" value="1"/>
</dbReference>
<evidence type="ECO:0000256" key="8">
    <source>
        <dbReference type="RuleBase" id="RU004011"/>
    </source>
</evidence>
<keyword evidence="2" id="KW-0963">Cytoplasm</keyword>
<evidence type="ECO:0000256" key="1">
    <source>
        <dbReference type="ARBA" id="ARBA00004430"/>
    </source>
</evidence>
<keyword evidence="4" id="KW-0966">Cell projection</keyword>
<keyword evidence="6" id="KW-0547">Nucleotide-binding</keyword>
<feature type="active site" description="Pros-phosphohistidine intermediate" evidence="5">
    <location>
        <position position="209"/>
    </location>
</feature>
<dbReference type="PIRSF" id="PIRSF036503">
    <property type="entry name" value="NDK7"/>
    <property type="match status" value="1"/>
</dbReference>
<evidence type="ECO:0000256" key="5">
    <source>
        <dbReference type="PIRSR" id="PIRSR036503-50"/>
    </source>
</evidence>
<dbReference type="GO" id="GO:0006183">
    <property type="term" value="P:GTP biosynthetic process"/>
    <property type="evidence" value="ECO:0007669"/>
    <property type="project" value="InterPro"/>
</dbReference>
<dbReference type="SUPFAM" id="SSF54919">
    <property type="entry name" value="Nucleoside diphosphate kinase, NDK"/>
    <property type="match status" value="2"/>
</dbReference>
<dbReference type="InterPro" id="IPR036850">
    <property type="entry name" value="NDK-like_dom_sf"/>
</dbReference>
<accession>A0A1B6FBE1</accession>
<organism evidence="10">
    <name type="scientific">Cuerna arida</name>
    <dbReference type="NCBI Taxonomy" id="1464854"/>
    <lineage>
        <taxon>Eukaryota</taxon>
        <taxon>Metazoa</taxon>
        <taxon>Ecdysozoa</taxon>
        <taxon>Arthropoda</taxon>
        <taxon>Hexapoda</taxon>
        <taxon>Insecta</taxon>
        <taxon>Pterygota</taxon>
        <taxon>Neoptera</taxon>
        <taxon>Paraneoptera</taxon>
        <taxon>Hemiptera</taxon>
        <taxon>Auchenorrhyncha</taxon>
        <taxon>Membracoidea</taxon>
        <taxon>Cicadellidae</taxon>
        <taxon>Cicadellinae</taxon>
        <taxon>Proconiini</taxon>
        <taxon>Cuerna</taxon>
    </lineage>
</organism>
<dbReference type="GO" id="GO:0006228">
    <property type="term" value="P:UTP biosynthetic process"/>
    <property type="evidence" value="ECO:0007669"/>
    <property type="project" value="InterPro"/>
</dbReference>
<evidence type="ECO:0000256" key="6">
    <source>
        <dbReference type="PIRSR" id="PIRSR036503-51"/>
    </source>
</evidence>
<evidence type="ECO:0000256" key="2">
    <source>
        <dbReference type="ARBA" id="ARBA00022490"/>
    </source>
</evidence>
<proteinExistence type="inferred from homology"/>
<dbReference type="InterPro" id="IPR001564">
    <property type="entry name" value="Nucleoside_diP_kinase"/>
</dbReference>
<evidence type="ECO:0000259" key="9">
    <source>
        <dbReference type="PROSITE" id="PS51336"/>
    </source>
</evidence>
<dbReference type="EMBL" id="GECZ01022179">
    <property type="protein sequence ID" value="JAS47590.1"/>
    <property type="molecule type" value="Transcribed_RNA"/>
</dbReference>
<reference evidence="10" key="1">
    <citation type="submission" date="2015-11" db="EMBL/GenBank/DDBJ databases">
        <title>De novo transcriptome assembly of four potential Pierce s Disease insect vectors from Arizona vineyards.</title>
        <authorList>
            <person name="Tassone E.E."/>
        </authorList>
    </citation>
    <scope>NUCLEOTIDE SEQUENCE</scope>
</reference>
<sequence>MAEISKVDKLSFLAEWYDTEASVIRQFYFSFFPSDCTVEMFDIKNHKLFLKRTHCDGLSLKDIFVGNTVKIFSRQIKIVDYADGLTRKKMAVSMQRSFCMIKPDGIVNKGEILCCILRSGFQISRLKMCRLSKEDGTFMYSEHQGKPFFPYLLEHVTSGPVIGVDVLSEDAVQRLIALVGPTDVTEAKANFAGTIRATFGQDVTRNAIHAAKSAEKAEKESMLFFEPRFEGATSLKPLVQLRNSTCCIIKPHAVQEGLVGKIICMIEKNNFVVSGLQLFYMDEINAEEFLEVYKGVVPEYMSMVKQLSSGPCLAMEVTSSQPDCDVPVEFRKFAGPADPEIAKRIRPNTIRAHYGKSKVENAIHVTDLPEDASLEVEYFFKILPS</sequence>
<dbReference type="GO" id="GO:0005879">
    <property type="term" value="C:axonemal microtubule"/>
    <property type="evidence" value="ECO:0007669"/>
    <property type="project" value="TreeGrafter"/>
</dbReference>
<evidence type="ECO:0000256" key="3">
    <source>
        <dbReference type="ARBA" id="ARBA00023212"/>
    </source>
</evidence>
<dbReference type="InterPro" id="IPR057579">
    <property type="entry name" value="DM10_NDK7"/>
</dbReference>
<dbReference type="Pfam" id="PF25364">
    <property type="entry name" value="PH_NDK7_N"/>
    <property type="match status" value="1"/>
</dbReference>
<dbReference type="Gene3D" id="3.30.70.141">
    <property type="entry name" value="Nucleoside diphosphate kinase-like domain"/>
    <property type="match status" value="2"/>
</dbReference>
<dbReference type="GO" id="GO:0004550">
    <property type="term" value="F:nucleoside diphosphate kinase activity"/>
    <property type="evidence" value="ECO:0007669"/>
    <property type="project" value="InterPro"/>
</dbReference>
<dbReference type="InterPro" id="IPR037993">
    <property type="entry name" value="NDPk7B"/>
</dbReference>
<dbReference type="InterPro" id="IPR011410">
    <property type="entry name" value="NDPK7"/>
</dbReference>
<name>A0A1B6FBE1_9HEMI</name>
<dbReference type="SMART" id="SM00676">
    <property type="entry name" value="DM10"/>
    <property type="match status" value="1"/>
</dbReference>
<evidence type="ECO:0000256" key="4">
    <source>
        <dbReference type="ARBA" id="ARBA00023273"/>
    </source>
</evidence>
<keyword evidence="6" id="KW-0067">ATP-binding</keyword>
<dbReference type="PANTHER" id="PTHR43109">
    <property type="entry name" value="NUCLEOSIDE DIPHOSPHATE KINASE 7"/>
    <property type="match status" value="1"/>
</dbReference>
<dbReference type="Pfam" id="PF00334">
    <property type="entry name" value="NDK"/>
    <property type="match status" value="2"/>
</dbReference>
<comment type="similarity">
    <text evidence="7 8">Belongs to the NDK family.</text>
</comment>
<dbReference type="PANTHER" id="PTHR43109:SF2">
    <property type="entry name" value="NUCLEOSIDE DIPHOSPHATE KINASE 7"/>
    <property type="match status" value="1"/>
</dbReference>
<evidence type="ECO:0000313" key="10">
    <source>
        <dbReference type="EMBL" id="JAS47590.1"/>
    </source>
</evidence>
<keyword evidence="3" id="KW-0206">Cytoskeleton</keyword>
<dbReference type="Gene3D" id="2.30.29.170">
    <property type="match status" value="1"/>
</dbReference>
<dbReference type="CDD" id="cd04412">
    <property type="entry name" value="NDPk7B"/>
    <property type="match status" value="1"/>
</dbReference>
<comment type="subcellular location">
    <subcellularLocation>
        <location evidence="1">Cytoplasm</location>
        <location evidence="1">Cytoskeleton</location>
        <location evidence="1">Cilium axoneme</location>
    </subcellularLocation>
</comment>
<protein>
    <recommendedName>
        <fullName evidence="9">DM10 domain-containing protein</fullName>
    </recommendedName>
</protein>
<feature type="domain" description="DM10" evidence="9">
    <location>
        <begin position="6"/>
        <end position="94"/>
    </location>
</feature>
<dbReference type="InterPro" id="IPR034907">
    <property type="entry name" value="NDK-like_dom"/>
</dbReference>
<evidence type="ECO:0000256" key="7">
    <source>
        <dbReference type="PROSITE-ProRule" id="PRU00706"/>
    </source>
</evidence>